<proteinExistence type="inferred from homology"/>
<evidence type="ECO:0000259" key="5">
    <source>
        <dbReference type="Pfam" id="PF00294"/>
    </source>
</evidence>
<dbReference type="PANTHER" id="PTHR42774">
    <property type="entry name" value="PHOSPHOTRANSFERASE SYSTEM TRANSPORT PROTEIN"/>
    <property type="match status" value="1"/>
</dbReference>
<keyword evidence="2 4" id="KW-0808">Transferase</keyword>
<accession>A0ABV9YZY1</accession>
<evidence type="ECO:0000313" key="7">
    <source>
        <dbReference type="Proteomes" id="UP001595796"/>
    </source>
</evidence>
<dbReference type="InterPro" id="IPR011611">
    <property type="entry name" value="PfkB_dom"/>
</dbReference>
<dbReference type="SUPFAM" id="SSF53613">
    <property type="entry name" value="Ribokinase-like"/>
    <property type="match status" value="1"/>
</dbReference>
<dbReference type="Pfam" id="PF00294">
    <property type="entry name" value="PfkB"/>
    <property type="match status" value="1"/>
</dbReference>
<feature type="domain" description="Carbohydrate kinase PfkB" evidence="5">
    <location>
        <begin position="4"/>
        <end position="282"/>
    </location>
</feature>
<dbReference type="InterPro" id="IPR002139">
    <property type="entry name" value="Ribo/fructo_kinase"/>
</dbReference>
<comment type="similarity">
    <text evidence="1 4">Belongs to the carbohydrate kinase PfkB family.</text>
</comment>
<evidence type="ECO:0000256" key="2">
    <source>
        <dbReference type="ARBA" id="ARBA00022679"/>
    </source>
</evidence>
<dbReference type="PRINTS" id="PR00990">
    <property type="entry name" value="RIBOKINASE"/>
</dbReference>
<dbReference type="InterPro" id="IPR052562">
    <property type="entry name" value="Ketohexokinase-related"/>
</dbReference>
<organism evidence="6 7">
    <name type="scientific">Flaviflagellibacter deserti</name>
    <dbReference type="NCBI Taxonomy" id="2267266"/>
    <lineage>
        <taxon>Bacteria</taxon>
        <taxon>Pseudomonadati</taxon>
        <taxon>Pseudomonadota</taxon>
        <taxon>Alphaproteobacteria</taxon>
        <taxon>Hyphomicrobiales</taxon>
        <taxon>Flaviflagellibacter</taxon>
    </lineage>
</organism>
<evidence type="ECO:0000256" key="1">
    <source>
        <dbReference type="ARBA" id="ARBA00010688"/>
    </source>
</evidence>
<name>A0ABV9YZY1_9HYPH</name>
<dbReference type="InterPro" id="IPR002173">
    <property type="entry name" value="Carboh/pur_kinase_PfkB_CS"/>
</dbReference>
<dbReference type="RefSeq" id="WP_114955707.1">
    <property type="nucleotide sequence ID" value="NZ_JBHSJF010000006.1"/>
</dbReference>
<dbReference type="PROSITE" id="PS00584">
    <property type="entry name" value="PFKB_KINASES_2"/>
    <property type="match status" value="1"/>
</dbReference>
<dbReference type="PANTHER" id="PTHR42774:SF3">
    <property type="entry name" value="KETOHEXOKINASE"/>
    <property type="match status" value="1"/>
</dbReference>
<sequence>MEALFIGHTYIDVTFITDHLPTGDEKTLADDYAVSFGGNAVAAAFCCAKLGIVPDLLTTLGDDWLSRMFRDMASRYSIPLHSRKVREASLSFIMPNAGKRAIVRCRDDDHLHPFPMLNLSGCRALHLDGHQPDAALHYAKRCRDAGILTSLDGGAVRENTDELLTFIDVAVVSERMCEQMELAPAEMLEYLKSKDCKVGAVTLGERGIVWYDEKGAPRETPSLAVPFERVIDTNGAGDIFHGAYLYSYLARPYAPWADHFRFARAASAHSVQHLGIEDSLPTLADVEYVSRTMREAVQKAS</sequence>
<keyword evidence="7" id="KW-1185">Reference proteome</keyword>
<dbReference type="GO" id="GO:0016301">
    <property type="term" value="F:kinase activity"/>
    <property type="evidence" value="ECO:0007669"/>
    <property type="project" value="UniProtKB-KW"/>
</dbReference>
<evidence type="ECO:0000256" key="4">
    <source>
        <dbReference type="RuleBase" id="RU003704"/>
    </source>
</evidence>
<comment type="caution">
    <text evidence="6">The sequence shown here is derived from an EMBL/GenBank/DDBJ whole genome shotgun (WGS) entry which is preliminary data.</text>
</comment>
<dbReference type="Proteomes" id="UP001595796">
    <property type="component" value="Unassembled WGS sequence"/>
</dbReference>
<keyword evidence="3 4" id="KW-0418">Kinase</keyword>
<protein>
    <submittedName>
        <fullName evidence="6">Sugar kinase</fullName>
    </submittedName>
</protein>
<dbReference type="InterPro" id="IPR029056">
    <property type="entry name" value="Ribokinase-like"/>
</dbReference>
<evidence type="ECO:0000256" key="3">
    <source>
        <dbReference type="ARBA" id="ARBA00022777"/>
    </source>
</evidence>
<dbReference type="EMBL" id="JBHSJF010000006">
    <property type="protein sequence ID" value="MFC5068390.1"/>
    <property type="molecule type" value="Genomic_DNA"/>
</dbReference>
<dbReference type="Gene3D" id="3.40.1190.20">
    <property type="match status" value="1"/>
</dbReference>
<reference evidence="7" key="1">
    <citation type="journal article" date="2019" name="Int. J. Syst. Evol. Microbiol.">
        <title>The Global Catalogue of Microorganisms (GCM) 10K type strain sequencing project: providing services to taxonomists for standard genome sequencing and annotation.</title>
        <authorList>
            <consortium name="The Broad Institute Genomics Platform"/>
            <consortium name="The Broad Institute Genome Sequencing Center for Infectious Disease"/>
            <person name="Wu L."/>
            <person name="Ma J."/>
        </authorList>
    </citation>
    <scope>NUCLEOTIDE SEQUENCE [LARGE SCALE GENOMIC DNA]</scope>
    <source>
        <strain evidence="7">CGMCC 1.16444</strain>
    </source>
</reference>
<dbReference type="CDD" id="cd01945">
    <property type="entry name" value="ribokinase_group_B"/>
    <property type="match status" value="1"/>
</dbReference>
<gene>
    <name evidence="6" type="ORF">ACFPFW_10235</name>
</gene>
<evidence type="ECO:0000313" key="6">
    <source>
        <dbReference type="EMBL" id="MFC5068390.1"/>
    </source>
</evidence>